<evidence type="ECO:0000259" key="10">
    <source>
        <dbReference type="Pfam" id="PF01699"/>
    </source>
</evidence>
<dbReference type="PANTHER" id="PTHR31503:SF20">
    <property type="entry name" value="CA(2+)_H(+) EXCHANGER, PUTATIVE (EUROFUNG)-RELATED"/>
    <property type="match status" value="1"/>
</dbReference>
<accession>A0A8H5BPG4</accession>
<evidence type="ECO:0000256" key="7">
    <source>
        <dbReference type="ARBA" id="ARBA00023136"/>
    </source>
</evidence>
<feature type="compositionally biased region" description="Acidic residues" evidence="8">
    <location>
        <begin position="160"/>
        <end position="170"/>
    </location>
</feature>
<keyword evidence="12" id="KW-1185">Reference proteome</keyword>
<feature type="transmembrane region" description="Helical" evidence="9">
    <location>
        <begin position="12"/>
        <end position="31"/>
    </location>
</feature>
<feature type="region of interest" description="Disordered" evidence="8">
    <location>
        <begin position="138"/>
        <end position="219"/>
    </location>
</feature>
<proteinExistence type="inferred from homology"/>
<dbReference type="GO" id="GO:0015369">
    <property type="term" value="F:calcium:proton antiporter activity"/>
    <property type="evidence" value="ECO:0007669"/>
    <property type="project" value="TreeGrafter"/>
</dbReference>
<keyword evidence="4 9" id="KW-0812">Transmembrane</keyword>
<dbReference type="OrthoDB" id="1699231at2759"/>
<keyword evidence="5 9" id="KW-1133">Transmembrane helix</keyword>
<gene>
    <name evidence="11" type="ORF">D9619_004924</name>
</gene>
<evidence type="ECO:0000256" key="8">
    <source>
        <dbReference type="SAM" id="MobiDB-lite"/>
    </source>
</evidence>
<feature type="transmembrane region" description="Helical" evidence="9">
    <location>
        <begin position="296"/>
        <end position="318"/>
    </location>
</feature>
<feature type="transmembrane region" description="Helical" evidence="9">
    <location>
        <begin position="330"/>
        <end position="346"/>
    </location>
</feature>
<name>A0A8H5BPG4_9AGAR</name>
<evidence type="ECO:0000256" key="4">
    <source>
        <dbReference type="ARBA" id="ARBA00022692"/>
    </source>
</evidence>
<keyword evidence="7 9" id="KW-0472">Membrane</keyword>
<protein>
    <recommendedName>
        <fullName evidence="10">Sodium/calcium exchanger membrane region domain-containing protein</fullName>
    </recommendedName>
</protein>
<dbReference type="Gene3D" id="1.20.1420.30">
    <property type="entry name" value="NCX, central ion-binding region"/>
    <property type="match status" value="1"/>
</dbReference>
<evidence type="ECO:0000256" key="9">
    <source>
        <dbReference type="SAM" id="Phobius"/>
    </source>
</evidence>
<dbReference type="GO" id="GO:0006874">
    <property type="term" value="P:intracellular calcium ion homeostasis"/>
    <property type="evidence" value="ECO:0007669"/>
    <property type="project" value="TreeGrafter"/>
</dbReference>
<dbReference type="PANTHER" id="PTHR31503">
    <property type="entry name" value="VACUOLAR CALCIUM ION TRANSPORTER"/>
    <property type="match status" value="1"/>
</dbReference>
<dbReference type="InterPro" id="IPR044880">
    <property type="entry name" value="NCX_ion-bd_dom_sf"/>
</dbReference>
<keyword evidence="3" id="KW-0813">Transport</keyword>
<dbReference type="GO" id="GO:0012505">
    <property type="term" value="C:endomembrane system"/>
    <property type="evidence" value="ECO:0007669"/>
    <property type="project" value="UniProtKB-SubCell"/>
</dbReference>
<comment type="similarity">
    <text evidence="2">Belongs to the Ca(2+):cation antiporter (CaCA) (TC 2.A.19) family.</text>
</comment>
<evidence type="ECO:0000256" key="3">
    <source>
        <dbReference type="ARBA" id="ARBA00022448"/>
    </source>
</evidence>
<evidence type="ECO:0000256" key="1">
    <source>
        <dbReference type="ARBA" id="ARBA00004127"/>
    </source>
</evidence>
<feature type="transmembrane region" description="Helical" evidence="9">
    <location>
        <begin position="223"/>
        <end position="243"/>
    </location>
</feature>
<dbReference type="Proteomes" id="UP000567179">
    <property type="component" value="Unassembled WGS sequence"/>
</dbReference>
<keyword evidence="6" id="KW-0406">Ion transport</keyword>
<organism evidence="11 12">
    <name type="scientific">Psilocybe cf. subviscida</name>
    <dbReference type="NCBI Taxonomy" id="2480587"/>
    <lineage>
        <taxon>Eukaryota</taxon>
        <taxon>Fungi</taxon>
        <taxon>Dikarya</taxon>
        <taxon>Basidiomycota</taxon>
        <taxon>Agaricomycotina</taxon>
        <taxon>Agaricomycetes</taxon>
        <taxon>Agaricomycetidae</taxon>
        <taxon>Agaricales</taxon>
        <taxon>Agaricineae</taxon>
        <taxon>Strophariaceae</taxon>
        <taxon>Psilocybe</taxon>
    </lineage>
</organism>
<comment type="caution">
    <text evidence="11">The sequence shown here is derived from an EMBL/GenBank/DDBJ whole genome shotgun (WGS) entry which is preliminary data.</text>
</comment>
<dbReference type="EMBL" id="JAACJJ010000014">
    <property type="protein sequence ID" value="KAF5327137.1"/>
    <property type="molecule type" value="Genomic_DNA"/>
</dbReference>
<dbReference type="AlphaFoldDB" id="A0A8H5BPG4"/>
<dbReference type="InterPro" id="IPR004713">
    <property type="entry name" value="CaH_exchang"/>
</dbReference>
<dbReference type="FunFam" id="1.20.1420.30:FF:000024">
    <property type="entry name" value="Calcium/proton exchanger, variant"/>
    <property type="match status" value="1"/>
</dbReference>
<feature type="transmembrane region" description="Helical" evidence="9">
    <location>
        <begin position="263"/>
        <end position="284"/>
    </location>
</feature>
<evidence type="ECO:0000313" key="11">
    <source>
        <dbReference type="EMBL" id="KAF5327137.1"/>
    </source>
</evidence>
<evidence type="ECO:0000256" key="2">
    <source>
        <dbReference type="ARBA" id="ARBA00008170"/>
    </source>
</evidence>
<dbReference type="InterPro" id="IPR004837">
    <property type="entry name" value="NaCa_Exmemb"/>
</dbReference>
<sequence>MCSHGRYNCATQLNSSLLTISVIALLLPAAFNFSTKAATDGNASTSDAAAILSLSHGVAIILLFIYAGYLFFQLYSHPDLYEDTGEHNIVSTKYKDGPKFYIPKKITKKIHLHHHLHNLESGSKQRVNDIEMASGSGIIDTSKPLVSSPKVQEGGQFEPLEMDPSDDEPVGESSARSNRVTGSFRRNRTVEFEGDPPLNRNDTIAESPEGSHSEKEAEEEPMLSMWMTIGLLVTVTIIVAVTAEFLVDSIDGLVEHSPISKEFVGIILLPIVGNAAEHVTAVTVSVKDKLNLSLGVAVGSSIQIALFVIPFIVTLAWILGKPLPLLFDPYESVVLFLSVLTVNYVVQDGKSNWLEGFILMGLYLILAVSFWYYEPVENMILALCIKPMA</sequence>
<evidence type="ECO:0000256" key="6">
    <source>
        <dbReference type="ARBA" id="ARBA00023065"/>
    </source>
</evidence>
<dbReference type="Pfam" id="PF01699">
    <property type="entry name" value="Na_Ca_ex"/>
    <property type="match status" value="1"/>
</dbReference>
<evidence type="ECO:0000313" key="12">
    <source>
        <dbReference type="Proteomes" id="UP000567179"/>
    </source>
</evidence>
<comment type="subcellular location">
    <subcellularLocation>
        <location evidence="1">Endomembrane system</location>
        <topology evidence="1">Multi-pass membrane protein</topology>
    </subcellularLocation>
</comment>
<feature type="transmembrane region" description="Helical" evidence="9">
    <location>
        <begin position="51"/>
        <end position="72"/>
    </location>
</feature>
<dbReference type="GO" id="GO:0000329">
    <property type="term" value="C:fungal-type vacuole membrane"/>
    <property type="evidence" value="ECO:0007669"/>
    <property type="project" value="TreeGrafter"/>
</dbReference>
<feature type="transmembrane region" description="Helical" evidence="9">
    <location>
        <begin position="353"/>
        <end position="373"/>
    </location>
</feature>
<reference evidence="11 12" key="1">
    <citation type="journal article" date="2020" name="ISME J.">
        <title>Uncovering the hidden diversity of litter-decomposition mechanisms in mushroom-forming fungi.</title>
        <authorList>
            <person name="Floudas D."/>
            <person name="Bentzer J."/>
            <person name="Ahren D."/>
            <person name="Johansson T."/>
            <person name="Persson P."/>
            <person name="Tunlid A."/>
        </authorList>
    </citation>
    <scope>NUCLEOTIDE SEQUENCE [LARGE SCALE GENOMIC DNA]</scope>
    <source>
        <strain evidence="11 12">CBS 101986</strain>
    </source>
</reference>
<evidence type="ECO:0000256" key="5">
    <source>
        <dbReference type="ARBA" id="ARBA00022989"/>
    </source>
</evidence>
<feature type="domain" description="Sodium/calcium exchanger membrane region" evidence="10">
    <location>
        <begin position="229"/>
        <end position="371"/>
    </location>
</feature>